<protein>
    <submittedName>
        <fullName evidence="2">Uncharacterized protein</fullName>
    </submittedName>
</protein>
<dbReference type="HOGENOM" id="CLU_1236155_0_0_1"/>
<reference evidence="2 3" key="1">
    <citation type="journal article" date="2011" name="Science">
        <title>The ecoresponsive genome of Daphnia pulex.</title>
        <authorList>
            <person name="Colbourne J.K."/>
            <person name="Pfrender M.E."/>
            <person name="Gilbert D."/>
            <person name="Thomas W.K."/>
            <person name="Tucker A."/>
            <person name="Oakley T.H."/>
            <person name="Tokishita S."/>
            <person name="Aerts A."/>
            <person name="Arnold G.J."/>
            <person name="Basu M.K."/>
            <person name="Bauer D.J."/>
            <person name="Caceres C.E."/>
            <person name="Carmel L."/>
            <person name="Casola C."/>
            <person name="Choi J.H."/>
            <person name="Detter J.C."/>
            <person name="Dong Q."/>
            <person name="Dusheyko S."/>
            <person name="Eads B.D."/>
            <person name="Frohlich T."/>
            <person name="Geiler-Samerotte K.A."/>
            <person name="Gerlach D."/>
            <person name="Hatcher P."/>
            <person name="Jogdeo S."/>
            <person name="Krijgsveld J."/>
            <person name="Kriventseva E.V."/>
            <person name="Kultz D."/>
            <person name="Laforsch C."/>
            <person name="Lindquist E."/>
            <person name="Lopez J."/>
            <person name="Manak J.R."/>
            <person name="Muller J."/>
            <person name="Pangilinan J."/>
            <person name="Patwardhan R.P."/>
            <person name="Pitluck S."/>
            <person name="Pritham E.J."/>
            <person name="Rechtsteiner A."/>
            <person name="Rho M."/>
            <person name="Rogozin I.B."/>
            <person name="Sakarya O."/>
            <person name="Salamov A."/>
            <person name="Schaack S."/>
            <person name="Shapiro H."/>
            <person name="Shiga Y."/>
            <person name="Skalitzky C."/>
            <person name="Smith Z."/>
            <person name="Souvorov A."/>
            <person name="Sung W."/>
            <person name="Tang Z."/>
            <person name="Tsuchiya D."/>
            <person name="Tu H."/>
            <person name="Vos H."/>
            <person name="Wang M."/>
            <person name="Wolf Y.I."/>
            <person name="Yamagata H."/>
            <person name="Yamada T."/>
            <person name="Ye Y."/>
            <person name="Shaw J.R."/>
            <person name="Andrews J."/>
            <person name="Crease T.J."/>
            <person name="Tang H."/>
            <person name="Lucas S.M."/>
            <person name="Robertson H.M."/>
            <person name="Bork P."/>
            <person name="Koonin E.V."/>
            <person name="Zdobnov E.M."/>
            <person name="Grigoriev I.V."/>
            <person name="Lynch M."/>
            <person name="Boore J.L."/>
        </authorList>
    </citation>
    <scope>NUCLEOTIDE SEQUENCE [LARGE SCALE GENOMIC DNA]</scope>
</reference>
<name>E9HG24_DAPPU</name>
<gene>
    <name evidence="2" type="ORF">DAPPUDRAFT_329247</name>
</gene>
<dbReference type="EMBL" id="GL732638">
    <property type="protein sequence ID" value="EFX69332.1"/>
    <property type="molecule type" value="Genomic_DNA"/>
</dbReference>
<sequence length="224" mass="25562">MVDEKNGGVTPYNETEAYAEWRNHLKTHNPSMNIQIRTIHFSPLNEKVKKKNFQLDYYSDAKLPEFEKTGCVQEEKECQSHLSDGDAAYAADIDEFKEKSVVNVMQLGEERRVTELLGSEGLGSLILKTYLQTKSSISNLLPEFAAMDYTLDYYRCAKAHFSWCLIYEKHLKYRETSDYEDQEDKEDTLVVESSEGELSCGDPDVESGNEGKSDFSEECEGNIS</sequence>
<feature type="region of interest" description="Disordered" evidence="1">
    <location>
        <begin position="177"/>
        <end position="224"/>
    </location>
</feature>
<accession>E9HG24</accession>
<keyword evidence="3" id="KW-1185">Reference proteome</keyword>
<evidence type="ECO:0000313" key="3">
    <source>
        <dbReference type="Proteomes" id="UP000000305"/>
    </source>
</evidence>
<dbReference type="KEGG" id="dpx:DAPPUDRAFT_329247"/>
<evidence type="ECO:0000313" key="2">
    <source>
        <dbReference type="EMBL" id="EFX69332.1"/>
    </source>
</evidence>
<dbReference type="Proteomes" id="UP000000305">
    <property type="component" value="Unassembled WGS sequence"/>
</dbReference>
<dbReference type="AlphaFoldDB" id="E9HG24"/>
<evidence type="ECO:0000256" key="1">
    <source>
        <dbReference type="SAM" id="MobiDB-lite"/>
    </source>
</evidence>
<organism evidence="2 3">
    <name type="scientific">Daphnia pulex</name>
    <name type="common">Water flea</name>
    <dbReference type="NCBI Taxonomy" id="6669"/>
    <lineage>
        <taxon>Eukaryota</taxon>
        <taxon>Metazoa</taxon>
        <taxon>Ecdysozoa</taxon>
        <taxon>Arthropoda</taxon>
        <taxon>Crustacea</taxon>
        <taxon>Branchiopoda</taxon>
        <taxon>Diplostraca</taxon>
        <taxon>Cladocera</taxon>
        <taxon>Anomopoda</taxon>
        <taxon>Daphniidae</taxon>
        <taxon>Daphnia</taxon>
    </lineage>
</organism>
<proteinExistence type="predicted"/>
<dbReference type="InParanoid" id="E9HG24"/>